<dbReference type="Proteomes" id="UP001358586">
    <property type="component" value="Chromosome 6"/>
</dbReference>
<name>A0ABR0PN16_GOSAR</name>
<dbReference type="EMBL" id="JARKNE010000006">
    <property type="protein sequence ID" value="KAK5825655.1"/>
    <property type="molecule type" value="Genomic_DNA"/>
</dbReference>
<gene>
    <name evidence="1" type="ORF">PVK06_020513</name>
</gene>
<comment type="caution">
    <text evidence="1">The sequence shown here is derived from an EMBL/GenBank/DDBJ whole genome shotgun (WGS) entry which is preliminary data.</text>
</comment>
<proteinExistence type="predicted"/>
<organism evidence="1 2">
    <name type="scientific">Gossypium arboreum</name>
    <name type="common">Tree cotton</name>
    <name type="synonym">Gossypium nanking</name>
    <dbReference type="NCBI Taxonomy" id="29729"/>
    <lineage>
        <taxon>Eukaryota</taxon>
        <taxon>Viridiplantae</taxon>
        <taxon>Streptophyta</taxon>
        <taxon>Embryophyta</taxon>
        <taxon>Tracheophyta</taxon>
        <taxon>Spermatophyta</taxon>
        <taxon>Magnoliopsida</taxon>
        <taxon>eudicotyledons</taxon>
        <taxon>Gunneridae</taxon>
        <taxon>Pentapetalae</taxon>
        <taxon>rosids</taxon>
        <taxon>malvids</taxon>
        <taxon>Malvales</taxon>
        <taxon>Malvaceae</taxon>
        <taxon>Malvoideae</taxon>
        <taxon>Gossypium</taxon>
    </lineage>
</organism>
<evidence type="ECO:0000313" key="2">
    <source>
        <dbReference type="Proteomes" id="UP001358586"/>
    </source>
</evidence>
<accession>A0ABR0PN16</accession>
<evidence type="ECO:0000313" key="1">
    <source>
        <dbReference type="EMBL" id="KAK5825655.1"/>
    </source>
</evidence>
<sequence length="76" mass="8571">MHDVPNLDPDDPCIFIDHSELNSSSQQEFGSIDHRDELNMAEEDSDPIYVESNITVGLTTNIELKPILNESVEEPM</sequence>
<protein>
    <submittedName>
        <fullName evidence="1">Uncharacterized protein</fullName>
    </submittedName>
</protein>
<keyword evidence="2" id="KW-1185">Reference proteome</keyword>
<reference evidence="1 2" key="1">
    <citation type="submission" date="2023-03" db="EMBL/GenBank/DDBJ databases">
        <title>WGS of Gossypium arboreum.</title>
        <authorList>
            <person name="Yu D."/>
        </authorList>
    </citation>
    <scope>NUCLEOTIDE SEQUENCE [LARGE SCALE GENOMIC DNA]</scope>
    <source>
        <tissue evidence="1">Leaf</tissue>
    </source>
</reference>